<organism evidence="2">
    <name type="scientific">Cryptosporidium hominis</name>
    <dbReference type="NCBI Taxonomy" id="237895"/>
    <lineage>
        <taxon>Eukaryota</taxon>
        <taxon>Sar</taxon>
        <taxon>Alveolata</taxon>
        <taxon>Apicomplexa</taxon>
        <taxon>Conoidasida</taxon>
        <taxon>Coccidia</taxon>
        <taxon>Eucoccidiorida</taxon>
        <taxon>Eimeriorina</taxon>
        <taxon>Cryptosporidiidae</taxon>
        <taxon>Cryptosporidium</taxon>
    </lineage>
</organism>
<feature type="transmembrane region" description="Helical" evidence="1">
    <location>
        <begin position="617"/>
        <end position="640"/>
    </location>
</feature>
<dbReference type="VEuPathDB" id="CryptoDB:ChTU502y2012_390g0175"/>
<dbReference type="EMBL" id="JTAI01000042">
    <property type="protein sequence ID" value="PPS94458.1"/>
    <property type="molecule type" value="Genomic_DNA"/>
</dbReference>
<dbReference type="VEuPathDB" id="CryptoDB:CHUDEA2_3480"/>
<sequence>MKFIKCSKGQKRVLLMIILLLISYYIYIGGFTYSKSNNSRYVGRYIQAYSKCLHGYFRIHWLEIPKLAFKLTNLLPFVKRGSIQKLFDWGNLTRLNNEDLLSTKQNKSCKYLIMLLNPWDLPIDCISEEFLEEKFNGSSSKSSTFIMEHNLNDNPWRKELYRSISERTSNTNFFEDHITLAMLVEDLENELSSLIIGEGFLKETGEDYLNRLLDISLDLEFSDGECKRTVNIKRLWEFGRLYNELNKNSESSKAGESKYYREFLAFVYYRCIYGAEGSNISKNLEKNTNTEHLFIKLGIRDKTDLNKGSFFDVVACYQLIPIIGIEDNELVSLGNLCGWEFEKKNFYSQNDIDQEKIHLIRQHIVQIDEIYSKLDIIRLNNKYNQNLTKENEMEDFQTSYFNQIILLLKKTTRQIMIQYTFVSEEIGNFINSSRKFDQSFEAKSPKSPSVYPIIPTTDLKNNISNHYNKQISDSINWKQLISSIVDNTQNILVREHINTMLINFLFDAIINMLNPWISLFYQASFIINSYLSIISFLLVIVAILVCFNTIPCFRNEKDEKKSQSIWSKVLRIYKANVIVILLNAILILGGLIRYLYLPNEIELLNTNIAIIKAVNKVFNIVLCPCVVNIITSFSTVFSIFQWQLIWMSRKLSFSSLINL</sequence>
<feature type="transmembrane region" description="Helical" evidence="1">
    <location>
        <begin position="573"/>
        <end position="597"/>
    </location>
</feature>
<dbReference type="AlphaFoldDB" id="A0A0S4TDV1"/>
<evidence type="ECO:0000313" key="2">
    <source>
        <dbReference type="EMBL" id="CUV04716.1"/>
    </source>
</evidence>
<evidence type="ECO:0000313" key="3">
    <source>
        <dbReference type="EMBL" id="PPS94458.1"/>
    </source>
</evidence>
<dbReference type="VEuPathDB" id="CryptoDB:Chro.20369"/>
<evidence type="ECO:0000313" key="4">
    <source>
        <dbReference type="Proteomes" id="UP001429100"/>
    </source>
</evidence>
<dbReference type="Proteomes" id="UP000199752">
    <property type="component" value="Chromosome 2"/>
</dbReference>
<reference evidence="3 4" key="1">
    <citation type="submission" date="2014-11" db="EMBL/GenBank/DDBJ databases">
        <title>Comparative genomic analysis of Cryptosporidium hominis reveals occurrence of genetic recombination in virulent subtypes.</title>
        <authorList>
            <person name="Guo Y."/>
            <person name="Tang K."/>
            <person name="Frace M."/>
            <person name="Li N."/>
            <person name="Roellig D.M."/>
            <person name="Sammons S."/>
            <person name="Knipe K."/>
            <person name="Rowe L."/>
            <person name="Feng Y."/>
            <person name="Xiao L."/>
        </authorList>
    </citation>
    <scope>NUCLEOTIDE SEQUENCE [LARGE SCALE GENOMIC DNA]</scope>
    <source>
        <strain evidence="3">30976</strain>
    </source>
</reference>
<dbReference type="Proteomes" id="UP001429100">
    <property type="component" value="Unassembled WGS sequence"/>
</dbReference>
<feature type="transmembrane region" description="Helical" evidence="1">
    <location>
        <begin position="530"/>
        <end position="553"/>
    </location>
</feature>
<keyword evidence="1" id="KW-0472">Membrane</keyword>
<keyword evidence="4" id="KW-1185">Reference proteome</keyword>
<keyword evidence="1" id="KW-0812">Transmembrane</keyword>
<reference evidence="3 4" key="3">
    <citation type="submission" date="2017-10" db="EMBL/GenBank/DDBJ databases">
        <title>Consistent, comparative and evidence-based genome annotation and re-annotation for the closely-related species, Cryptosporidium parvum, C. hominis and C. tyzzeri.</title>
        <authorList>
            <person name="Baptista R.P."/>
            <person name="Li Y."/>
            <person name="Sateriale A."/>
            <person name="Striepen B."/>
            <person name="Kissinger J.C."/>
        </authorList>
    </citation>
    <scope>NUCLEOTIDE SEQUENCE [LARGE SCALE GENOMIC DNA]</scope>
    <source>
        <strain evidence="3">30976</strain>
    </source>
</reference>
<evidence type="ECO:0000256" key="1">
    <source>
        <dbReference type="SAM" id="Phobius"/>
    </source>
</evidence>
<name>A0A0S4TDV1_CRYHO</name>
<gene>
    <name evidence="2" type="ORF">CHUDEA2_3480</name>
    <name evidence="3" type="ORF">GY17_00003520</name>
</gene>
<keyword evidence="1" id="KW-1133">Transmembrane helix</keyword>
<reference evidence="2" key="2">
    <citation type="submission" date="2015-08" db="EMBL/GenBank/DDBJ databases">
        <authorList>
            <person name="Babu N.S."/>
            <person name="Beckwith C.J."/>
            <person name="Beseler K.G."/>
            <person name="Brison A."/>
            <person name="Carone J.V."/>
            <person name="Caskin T.P."/>
            <person name="Diamond M."/>
            <person name="Durham M.E."/>
            <person name="Foxe J.M."/>
            <person name="Go M."/>
            <person name="Henderson B.A."/>
            <person name="Jones I.B."/>
            <person name="McGettigan J.A."/>
            <person name="Micheletti S.J."/>
            <person name="Nasrallah M.E."/>
            <person name="Ortiz D."/>
            <person name="Piller C.R."/>
            <person name="Privatt S.R."/>
            <person name="Schneider S.L."/>
            <person name="Sharp S."/>
            <person name="Smith T.C."/>
            <person name="Stanton J.D."/>
            <person name="Ullery H.E."/>
            <person name="Wilson R.J."/>
            <person name="Serrano M.G."/>
            <person name="Buck G."/>
            <person name="Lee V."/>
            <person name="Wang Y."/>
            <person name="Carvalho R."/>
            <person name="Voegtly L."/>
            <person name="Shi R."/>
            <person name="Duckworth R."/>
            <person name="Johnson A."/>
            <person name="Loviza R."/>
            <person name="Walstead R."/>
            <person name="Shah Z."/>
            <person name="Kiflezghi M."/>
            <person name="Wade K."/>
            <person name="Ball S.L."/>
            <person name="Bradley K.W."/>
            <person name="Asai D.J."/>
            <person name="Bowman C.A."/>
            <person name="Russell D.A."/>
            <person name="Pope W.H."/>
            <person name="Jacobs-Sera D."/>
            <person name="Hendrix R.W."/>
            <person name="Hatfull G.F."/>
        </authorList>
    </citation>
    <scope>NUCLEOTIDE SEQUENCE [LARGE SCALE GENOMIC DNA]</scope>
</reference>
<dbReference type="EMBL" id="LN877948">
    <property type="protein sequence ID" value="CUV04716.1"/>
    <property type="molecule type" value="Genomic_DNA"/>
</dbReference>
<accession>A0A0S4TDV1</accession>
<proteinExistence type="predicted"/>
<dbReference type="VEuPathDB" id="CryptoDB:GY17_00003520"/>
<protein>
    <submittedName>
        <fullName evidence="2">Uncharacterized protein</fullName>
    </submittedName>
</protein>
<feature type="transmembrane region" description="Helical" evidence="1">
    <location>
        <begin position="12"/>
        <end position="33"/>
    </location>
</feature>